<protein>
    <recommendedName>
        <fullName evidence="11">Peptidoglycan glycosyltransferase RodA</fullName>
        <shortName evidence="11">PGT</shortName>
        <ecNumber evidence="11">2.4.99.28</ecNumber>
    </recommendedName>
    <alternativeName>
        <fullName evidence="11">Cell elongation protein RodA</fullName>
    </alternativeName>
    <alternativeName>
        <fullName evidence="11">Cell wall polymerase</fullName>
    </alternativeName>
    <alternativeName>
        <fullName evidence="11">Peptidoglycan polymerase</fullName>
        <shortName evidence="11">PG polymerase</shortName>
    </alternativeName>
</protein>
<evidence type="ECO:0000313" key="13">
    <source>
        <dbReference type="Proteomes" id="UP000298602"/>
    </source>
</evidence>
<dbReference type="Proteomes" id="UP000298602">
    <property type="component" value="Chromosome"/>
</dbReference>
<dbReference type="GO" id="GO:0071555">
    <property type="term" value="P:cell wall organization"/>
    <property type="evidence" value="ECO:0007669"/>
    <property type="project" value="UniProtKB-KW"/>
</dbReference>
<accession>A0A4P8L217</accession>
<evidence type="ECO:0000256" key="7">
    <source>
        <dbReference type="ARBA" id="ARBA00022984"/>
    </source>
</evidence>
<dbReference type="AlphaFoldDB" id="A0A4P8L217"/>
<evidence type="ECO:0000256" key="11">
    <source>
        <dbReference type="HAMAP-Rule" id="MF_02079"/>
    </source>
</evidence>
<dbReference type="InterPro" id="IPR001182">
    <property type="entry name" value="FtsW/RodA"/>
</dbReference>
<dbReference type="GO" id="GO:0015648">
    <property type="term" value="F:lipid-linked peptidoglycan transporter activity"/>
    <property type="evidence" value="ECO:0007669"/>
    <property type="project" value="TreeGrafter"/>
</dbReference>
<dbReference type="GO" id="GO:0005886">
    <property type="term" value="C:plasma membrane"/>
    <property type="evidence" value="ECO:0007669"/>
    <property type="project" value="UniProtKB-SubCell"/>
</dbReference>
<keyword evidence="3 11" id="KW-0328">Glycosyltransferase</keyword>
<reference evidence="12 13" key="1">
    <citation type="submission" date="2019-05" db="EMBL/GenBank/DDBJ databases">
        <title>The Complete Genome Sequence of the n-alkane-degrading Desulfoglaeba alkanexedens ALDC reveals multiple alkylsuccinate synthase gene clusters.</title>
        <authorList>
            <person name="Callaghan A.V."/>
            <person name="Davidova I.A."/>
            <person name="Duncan K.E."/>
            <person name="Morris B."/>
            <person name="McInerney M.J."/>
        </authorList>
    </citation>
    <scope>NUCLEOTIDE SEQUENCE [LARGE SCALE GENOMIC DNA]</scope>
    <source>
        <strain evidence="12 13">ALDC</strain>
    </source>
</reference>
<dbReference type="OrthoDB" id="9768187at2"/>
<keyword evidence="6 11" id="KW-0133">Cell shape</keyword>
<dbReference type="GO" id="GO:0051301">
    <property type="term" value="P:cell division"/>
    <property type="evidence" value="ECO:0007669"/>
    <property type="project" value="InterPro"/>
</dbReference>
<evidence type="ECO:0000256" key="5">
    <source>
        <dbReference type="ARBA" id="ARBA00022692"/>
    </source>
</evidence>
<keyword evidence="7 11" id="KW-0573">Peptidoglycan synthesis</keyword>
<name>A0A4P8L217_9BACT</name>
<evidence type="ECO:0000256" key="6">
    <source>
        <dbReference type="ARBA" id="ARBA00022960"/>
    </source>
</evidence>
<dbReference type="GO" id="GO:0009252">
    <property type="term" value="P:peptidoglycan biosynthetic process"/>
    <property type="evidence" value="ECO:0007669"/>
    <property type="project" value="UniProtKB-UniRule"/>
</dbReference>
<feature type="transmembrane region" description="Helical" evidence="11">
    <location>
        <begin position="50"/>
        <end position="67"/>
    </location>
</feature>
<dbReference type="NCBIfam" id="TIGR02210">
    <property type="entry name" value="rodA_shape"/>
    <property type="match status" value="1"/>
</dbReference>
<evidence type="ECO:0000256" key="4">
    <source>
        <dbReference type="ARBA" id="ARBA00022679"/>
    </source>
</evidence>
<gene>
    <name evidence="11 12" type="primary">rodA</name>
    <name evidence="12" type="ORF">FDQ92_06340</name>
</gene>
<keyword evidence="4 11" id="KW-0808">Transferase</keyword>
<sequence length="371" mass="41633">MIDRRLVENFDWSVLLAFFFIVLLGLINLYSALYQQIQADATGNPFFKQVVWLGLGFVGLVASLFLDYQRLKEVSLWIYMATMLMLVAVLIVGKEINGAQSWLAVGGFRWQPSEFMKIAIVIQLATLLSSQEVTPYPSLKHLLLAAAVTAVPVLLVLAQPDLGTAVTILLIAGTVIFFMGIRLRYLISAVILFVPMVWPIWQYVLKPYQKWRILILIWPELDPLGAGYHIRQSKIAIGSGMLWGKGFLEGTQNKLRFLPEKHTDFIFSVWAEEWGFVGCFLLLALFGVLVFCALKVARRSKDRFGTLLVVGMTALILWQMVINIGMVIGLFPVVGITLPFVSYGGSSLITLCLAIGLIENVSMRRYVFQCK</sequence>
<dbReference type="GO" id="GO:0008360">
    <property type="term" value="P:regulation of cell shape"/>
    <property type="evidence" value="ECO:0007669"/>
    <property type="project" value="UniProtKB-KW"/>
</dbReference>
<evidence type="ECO:0000256" key="9">
    <source>
        <dbReference type="ARBA" id="ARBA00023136"/>
    </source>
</evidence>
<evidence type="ECO:0000256" key="10">
    <source>
        <dbReference type="ARBA" id="ARBA00023316"/>
    </source>
</evidence>
<dbReference type="PROSITE" id="PS00428">
    <property type="entry name" value="FTSW_RODA_SPOVE"/>
    <property type="match status" value="1"/>
</dbReference>
<feature type="transmembrane region" description="Helical" evidence="11">
    <location>
        <begin position="186"/>
        <end position="204"/>
    </location>
</feature>
<dbReference type="HAMAP" id="MF_02079">
    <property type="entry name" value="PGT_RodA"/>
    <property type="match status" value="1"/>
</dbReference>
<dbReference type="UniPathway" id="UPA00219"/>
<dbReference type="Pfam" id="PF01098">
    <property type="entry name" value="FTSW_RODA_SPOVE"/>
    <property type="match status" value="1"/>
</dbReference>
<keyword evidence="8 11" id="KW-1133">Transmembrane helix</keyword>
<evidence type="ECO:0000256" key="1">
    <source>
        <dbReference type="ARBA" id="ARBA00004141"/>
    </source>
</evidence>
<keyword evidence="13" id="KW-1185">Reference proteome</keyword>
<reference evidence="12 13" key="2">
    <citation type="submission" date="2019-05" db="EMBL/GenBank/DDBJ databases">
        <authorList>
            <person name="Suflita J.M."/>
            <person name="Marks C.R."/>
        </authorList>
    </citation>
    <scope>NUCLEOTIDE SEQUENCE [LARGE SCALE GENOMIC DNA]</scope>
    <source>
        <strain evidence="12 13">ALDC</strain>
    </source>
</reference>
<keyword evidence="9 11" id="KW-0472">Membrane</keyword>
<dbReference type="RefSeq" id="WP_137423799.1">
    <property type="nucleotide sequence ID" value="NZ_CP040098.1"/>
</dbReference>
<dbReference type="KEGG" id="dax:FDQ92_06340"/>
<dbReference type="InterPro" id="IPR018365">
    <property type="entry name" value="Cell_cycle_FtsW-rel_CS"/>
</dbReference>
<comment type="pathway">
    <text evidence="11">Cell wall biogenesis; peptidoglycan biosynthesis.</text>
</comment>
<dbReference type="InterPro" id="IPR011923">
    <property type="entry name" value="RodA/MrdB"/>
</dbReference>
<feature type="transmembrane region" description="Helical" evidence="11">
    <location>
        <begin position="306"/>
        <end position="334"/>
    </location>
</feature>
<dbReference type="EC" id="2.4.99.28" evidence="11"/>
<organism evidence="12 13">
    <name type="scientific">Desulfoglaeba alkanexedens ALDC</name>
    <dbReference type="NCBI Taxonomy" id="980445"/>
    <lineage>
        <taxon>Bacteria</taxon>
        <taxon>Pseudomonadati</taxon>
        <taxon>Thermodesulfobacteriota</taxon>
        <taxon>Syntrophobacteria</taxon>
        <taxon>Syntrophobacterales</taxon>
        <taxon>Syntrophobacteraceae</taxon>
        <taxon>Desulfoglaeba</taxon>
    </lineage>
</organism>
<feature type="transmembrane region" description="Helical" evidence="11">
    <location>
        <begin position="274"/>
        <end position="294"/>
    </location>
</feature>
<feature type="transmembrane region" description="Helical" evidence="11">
    <location>
        <begin position="164"/>
        <end position="181"/>
    </location>
</feature>
<comment type="catalytic activity">
    <reaction evidence="11">
        <text>[GlcNAc-(1-&gt;4)-Mur2Ac(oyl-L-Ala-gamma-D-Glu-L-Lys-D-Ala-D-Ala)](n)-di-trans,octa-cis-undecaprenyl diphosphate + beta-D-GlcNAc-(1-&gt;4)-Mur2Ac(oyl-L-Ala-gamma-D-Glu-L-Lys-D-Ala-D-Ala)-di-trans,octa-cis-undecaprenyl diphosphate = [GlcNAc-(1-&gt;4)-Mur2Ac(oyl-L-Ala-gamma-D-Glu-L-Lys-D-Ala-D-Ala)](n+1)-di-trans,octa-cis-undecaprenyl diphosphate + di-trans,octa-cis-undecaprenyl diphosphate + H(+)</text>
        <dbReference type="Rhea" id="RHEA:23708"/>
        <dbReference type="Rhea" id="RHEA-COMP:9602"/>
        <dbReference type="Rhea" id="RHEA-COMP:9603"/>
        <dbReference type="ChEBI" id="CHEBI:15378"/>
        <dbReference type="ChEBI" id="CHEBI:58405"/>
        <dbReference type="ChEBI" id="CHEBI:60033"/>
        <dbReference type="ChEBI" id="CHEBI:78435"/>
        <dbReference type="EC" id="2.4.99.28"/>
    </reaction>
</comment>
<dbReference type="EMBL" id="CP040098">
    <property type="protein sequence ID" value="QCQ21830.1"/>
    <property type="molecule type" value="Genomic_DNA"/>
</dbReference>
<dbReference type="PANTHER" id="PTHR30474:SF1">
    <property type="entry name" value="PEPTIDOGLYCAN GLYCOSYLTRANSFERASE MRDB"/>
    <property type="match status" value="1"/>
</dbReference>
<keyword evidence="10 11" id="KW-0961">Cell wall biogenesis/degradation</keyword>
<evidence type="ECO:0000256" key="8">
    <source>
        <dbReference type="ARBA" id="ARBA00022989"/>
    </source>
</evidence>
<evidence type="ECO:0000313" key="12">
    <source>
        <dbReference type="EMBL" id="QCQ21830.1"/>
    </source>
</evidence>
<comment type="similarity">
    <text evidence="11">Belongs to the SEDS family. MrdB/RodA subfamily.</text>
</comment>
<evidence type="ECO:0000256" key="2">
    <source>
        <dbReference type="ARBA" id="ARBA00022475"/>
    </source>
</evidence>
<comment type="function">
    <text evidence="11">Peptidoglycan polymerase that is essential for cell wall elongation.</text>
</comment>
<feature type="transmembrane region" description="Helical" evidence="11">
    <location>
        <begin position="12"/>
        <end position="30"/>
    </location>
</feature>
<keyword evidence="5 11" id="KW-0812">Transmembrane</keyword>
<proteinExistence type="inferred from homology"/>
<dbReference type="NCBIfam" id="NF037961">
    <property type="entry name" value="RodA_shape"/>
    <property type="match status" value="1"/>
</dbReference>
<keyword evidence="2 11" id="KW-1003">Cell membrane</keyword>
<feature type="transmembrane region" description="Helical" evidence="11">
    <location>
        <begin position="340"/>
        <end position="358"/>
    </location>
</feature>
<dbReference type="PANTHER" id="PTHR30474">
    <property type="entry name" value="CELL CYCLE PROTEIN"/>
    <property type="match status" value="1"/>
</dbReference>
<dbReference type="GO" id="GO:0008955">
    <property type="term" value="F:peptidoglycan glycosyltransferase activity"/>
    <property type="evidence" value="ECO:0007669"/>
    <property type="project" value="UniProtKB-UniRule"/>
</dbReference>
<comment type="subcellular location">
    <subcellularLocation>
        <location evidence="11">Cell membrane</location>
        <topology evidence="11">Multi-pass membrane protein</topology>
    </subcellularLocation>
    <subcellularLocation>
        <location evidence="1">Membrane</location>
        <topology evidence="1">Multi-pass membrane protein</topology>
    </subcellularLocation>
</comment>
<feature type="transmembrane region" description="Helical" evidence="11">
    <location>
        <begin position="74"/>
        <end position="93"/>
    </location>
</feature>
<evidence type="ECO:0000256" key="3">
    <source>
        <dbReference type="ARBA" id="ARBA00022676"/>
    </source>
</evidence>
<dbReference type="GO" id="GO:0032153">
    <property type="term" value="C:cell division site"/>
    <property type="evidence" value="ECO:0007669"/>
    <property type="project" value="TreeGrafter"/>
</dbReference>